<dbReference type="FunFam" id="1.10.287.1080:FF:000001">
    <property type="entry name" value="Nucleoside triphosphate pyrophosphohydrolase"/>
    <property type="match status" value="1"/>
</dbReference>
<dbReference type="GO" id="GO:0006950">
    <property type="term" value="P:response to stress"/>
    <property type="evidence" value="ECO:0007669"/>
    <property type="project" value="UniProtKB-ARBA"/>
</dbReference>
<dbReference type="AlphaFoldDB" id="A0A0N8GQG7"/>
<dbReference type="GO" id="GO:0046047">
    <property type="term" value="P:TTP catabolic process"/>
    <property type="evidence" value="ECO:0007669"/>
    <property type="project" value="TreeGrafter"/>
</dbReference>
<feature type="domain" description="NTP pyrophosphohydrolase MazG-like" evidence="2">
    <location>
        <begin position="255"/>
        <end position="328"/>
    </location>
</feature>
<accession>A0A0N8GQG7</accession>
<dbReference type="GO" id="GO:0046052">
    <property type="term" value="P:UTP catabolic process"/>
    <property type="evidence" value="ECO:0007669"/>
    <property type="project" value="TreeGrafter"/>
</dbReference>
<dbReference type="GO" id="GO:0046076">
    <property type="term" value="P:dTTP catabolic process"/>
    <property type="evidence" value="ECO:0007669"/>
    <property type="project" value="TreeGrafter"/>
</dbReference>
<dbReference type="NCBIfam" id="TIGR00444">
    <property type="entry name" value="mazG"/>
    <property type="match status" value="1"/>
</dbReference>
<gene>
    <name evidence="3" type="ORF">ADN01_07715</name>
</gene>
<dbReference type="EMBL" id="LGCM01000029">
    <property type="protein sequence ID" value="KPL83650.1"/>
    <property type="molecule type" value="Genomic_DNA"/>
</dbReference>
<dbReference type="GO" id="GO:0046061">
    <property type="term" value="P:dATP catabolic process"/>
    <property type="evidence" value="ECO:0007669"/>
    <property type="project" value="TreeGrafter"/>
</dbReference>
<name>A0A0N8GQG7_9CHLR</name>
<dbReference type="CDD" id="cd11529">
    <property type="entry name" value="NTP-PPase_MazG_Cterm"/>
    <property type="match status" value="1"/>
</dbReference>
<sequence>MQNGGIVIVGLGPGEANLLTREAWDWLCQIPRVYVRTRHHPTVAGFPEGLEVVSFDDLYDQGEAFEQVYAGIVEAVLRLGQQPGGVTYAVPGHPYVAEATSPEIARRAREQGLEVRVVEGVSFLEPTFTALELDPYPRLALVDALELGPAHMPGFPPDTPALVAQIYSRQVAAEVKLTLSAVYPDTHPVRLVHAAGSPRQKVEDLPLYEIDRSAYVGLLTSLYVPPLEANTSFEGFQDIIARLRAPDGCPWDQKQTHQTLRSHLLQETYETLEAIDNDDPQEMCEEFGDLLLQIVLHAQIGSEYGEFSMAEVIRSISEKIIRRHPHVFGETAVEGVGEVLSNWEKIKEAERAANGTAETKGLLDGLPQALPGLNLAHEIQDRAARVGFDWETIDPVVAKVREELEEVLNAPEEEREGELGDLLFAVVNLARWYKVDPENALRQTNRRFRQRFAHIEKRAREAGRSLAEMTLAEMDAWWDEAKRLE</sequence>
<dbReference type="STRING" id="229921.ADN01_07715"/>
<evidence type="ECO:0000313" key="3">
    <source>
        <dbReference type="EMBL" id="KPL83650.1"/>
    </source>
</evidence>
<dbReference type="GO" id="GO:0008168">
    <property type="term" value="F:methyltransferase activity"/>
    <property type="evidence" value="ECO:0007669"/>
    <property type="project" value="InterPro"/>
</dbReference>
<dbReference type="InterPro" id="IPR000878">
    <property type="entry name" value="4pyrrol_Mease"/>
</dbReference>
<dbReference type="PANTHER" id="PTHR30522">
    <property type="entry name" value="NUCLEOSIDE TRIPHOSPHATE PYROPHOSPHOHYDROLASE"/>
    <property type="match status" value="1"/>
</dbReference>
<evidence type="ECO:0000259" key="1">
    <source>
        <dbReference type="Pfam" id="PF00590"/>
    </source>
</evidence>
<dbReference type="Gene3D" id="1.10.287.1080">
    <property type="entry name" value="MazG-like"/>
    <property type="match status" value="2"/>
</dbReference>
<evidence type="ECO:0000259" key="2">
    <source>
        <dbReference type="Pfam" id="PF03819"/>
    </source>
</evidence>
<dbReference type="Pfam" id="PF00590">
    <property type="entry name" value="TP_methylase"/>
    <property type="match status" value="1"/>
</dbReference>
<proteinExistence type="predicted"/>
<dbReference type="FunFam" id="1.10.287.1080:FF:000003">
    <property type="entry name" value="Nucleoside triphosphate pyrophosphohydrolase"/>
    <property type="match status" value="1"/>
</dbReference>
<dbReference type="NCBIfam" id="NF007113">
    <property type="entry name" value="PRK09562.1"/>
    <property type="match status" value="1"/>
</dbReference>
<dbReference type="SUPFAM" id="SSF53790">
    <property type="entry name" value="Tetrapyrrole methylase"/>
    <property type="match status" value="1"/>
</dbReference>
<dbReference type="CDD" id="cd11528">
    <property type="entry name" value="NTP-PPase_MazG_Nterm"/>
    <property type="match status" value="1"/>
</dbReference>
<feature type="domain" description="Tetrapyrrole methylase" evidence="1">
    <location>
        <begin position="6"/>
        <end position="210"/>
    </location>
</feature>
<dbReference type="InterPro" id="IPR014777">
    <property type="entry name" value="4pyrrole_Mease_sub1"/>
</dbReference>
<dbReference type="GO" id="GO:0047429">
    <property type="term" value="F:nucleoside triphosphate diphosphatase activity"/>
    <property type="evidence" value="ECO:0007669"/>
    <property type="project" value="InterPro"/>
</dbReference>
<dbReference type="InterPro" id="IPR048011">
    <property type="entry name" value="NTP-PPase_MazG-like_C"/>
</dbReference>
<dbReference type="Gene3D" id="3.40.1010.10">
    <property type="entry name" value="Cobalt-precorrin-4 Transmethylase, Domain 1"/>
    <property type="match status" value="1"/>
</dbReference>
<dbReference type="InterPro" id="IPR035013">
    <property type="entry name" value="YabN_N"/>
</dbReference>
<dbReference type="InterPro" id="IPR035996">
    <property type="entry name" value="4pyrrol_Methylase_sf"/>
</dbReference>
<comment type="caution">
    <text evidence="3">The sequence shown here is derived from an EMBL/GenBank/DDBJ whole genome shotgun (WGS) entry which is preliminary data.</text>
</comment>
<dbReference type="InterPro" id="IPR024180">
    <property type="entry name" value="Tetrapyrrole_Mease/MazG_pred"/>
</dbReference>
<reference evidence="3 4" key="1">
    <citation type="submission" date="2015-07" db="EMBL/GenBank/DDBJ databases">
        <title>Genome sequence of Levilinea saccharolytica DSM 16555.</title>
        <authorList>
            <person name="Hemp J."/>
            <person name="Ward L.M."/>
            <person name="Pace L.A."/>
            <person name="Fischer W.W."/>
        </authorList>
    </citation>
    <scope>NUCLEOTIDE SEQUENCE [LARGE SCALE GENOMIC DNA]</scope>
    <source>
        <strain evidence="3 4">KIBI-1</strain>
    </source>
</reference>
<protein>
    <recommendedName>
        <fullName evidence="5">Nucleoside triphosphate pyrophosphohydrolase</fullName>
    </recommendedName>
</protein>
<dbReference type="SUPFAM" id="SSF101386">
    <property type="entry name" value="all-alpha NTP pyrophosphatases"/>
    <property type="match status" value="2"/>
</dbReference>
<dbReference type="GO" id="GO:0006203">
    <property type="term" value="P:dGTP catabolic process"/>
    <property type="evidence" value="ECO:0007669"/>
    <property type="project" value="TreeGrafter"/>
</dbReference>
<dbReference type="InterPro" id="IPR048015">
    <property type="entry name" value="NTP-PPase_MazG-like_N"/>
</dbReference>
<dbReference type="CDD" id="cd11723">
    <property type="entry name" value="YabN_N_like"/>
    <property type="match status" value="1"/>
</dbReference>
<dbReference type="PIRSF" id="PIRSF002845">
    <property type="entry name" value="Ttrprl_mtas_MazG"/>
    <property type="match status" value="1"/>
</dbReference>
<evidence type="ECO:0008006" key="5">
    <source>
        <dbReference type="Google" id="ProtNLM"/>
    </source>
</evidence>
<dbReference type="InterPro" id="IPR004518">
    <property type="entry name" value="MazG-like_dom"/>
</dbReference>
<dbReference type="Proteomes" id="UP000050501">
    <property type="component" value="Unassembled WGS sequence"/>
</dbReference>
<dbReference type="InterPro" id="IPR011551">
    <property type="entry name" value="NTP_PyrPHydrolase_MazG"/>
</dbReference>
<dbReference type="PATRIC" id="fig|229921.5.peg.741"/>
<organism evidence="3 4">
    <name type="scientific">Levilinea saccharolytica</name>
    <dbReference type="NCBI Taxonomy" id="229921"/>
    <lineage>
        <taxon>Bacteria</taxon>
        <taxon>Bacillati</taxon>
        <taxon>Chloroflexota</taxon>
        <taxon>Anaerolineae</taxon>
        <taxon>Anaerolineales</taxon>
        <taxon>Anaerolineaceae</taxon>
        <taxon>Levilinea</taxon>
    </lineage>
</organism>
<dbReference type="GO" id="GO:0046081">
    <property type="term" value="P:dUTP catabolic process"/>
    <property type="evidence" value="ECO:0007669"/>
    <property type="project" value="TreeGrafter"/>
</dbReference>
<evidence type="ECO:0000313" key="4">
    <source>
        <dbReference type="Proteomes" id="UP000050501"/>
    </source>
</evidence>
<keyword evidence="4" id="KW-1185">Reference proteome</keyword>
<dbReference type="Pfam" id="PF03819">
    <property type="entry name" value="MazG"/>
    <property type="match status" value="1"/>
</dbReference>
<dbReference type="PANTHER" id="PTHR30522:SF0">
    <property type="entry name" value="NUCLEOSIDE TRIPHOSPHATE PYROPHOSPHOHYDROLASE"/>
    <property type="match status" value="1"/>
</dbReference>